<protein>
    <submittedName>
        <fullName evidence="3">Uncharacterized protein</fullName>
    </submittedName>
</protein>
<keyword evidence="2" id="KW-0812">Transmembrane</keyword>
<feature type="transmembrane region" description="Helical" evidence="2">
    <location>
        <begin position="35"/>
        <end position="56"/>
    </location>
</feature>
<dbReference type="AlphaFoldDB" id="A0A7Y9JC33"/>
<keyword evidence="2" id="KW-1133">Transmembrane helix</keyword>
<name>A0A7Y9JC33_9ACTN</name>
<evidence type="ECO:0000256" key="1">
    <source>
        <dbReference type="SAM" id="MobiDB-lite"/>
    </source>
</evidence>
<proteinExistence type="predicted"/>
<evidence type="ECO:0000313" key="3">
    <source>
        <dbReference type="EMBL" id="NYD42998.1"/>
    </source>
</evidence>
<organism evidence="3 4">
    <name type="scientific">Nocardioides panaciterrulae</name>
    <dbReference type="NCBI Taxonomy" id="661492"/>
    <lineage>
        <taxon>Bacteria</taxon>
        <taxon>Bacillati</taxon>
        <taxon>Actinomycetota</taxon>
        <taxon>Actinomycetes</taxon>
        <taxon>Propionibacteriales</taxon>
        <taxon>Nocardioidaceae</taxon>
        <taxon>Nocardioides</taxon>
    </lineage>
</organism>
<dbReference type="Proteomes" id="UP000535511">
    <property type="component" value="Unassembled WGS sequence"/>
</dbReference>
<evidence type="ECO:0000256" key="2">
    <source>
        <dbReference type="SAM" id="Phobius"/>
    </source>
</evidence>
<gene>
    <name evidence="3" type="ORF">BJZ21_003081</name>
</gene>
<keyword evidence="2" id="KW-0472">Membrane</keyword>
<feature type="region of interest" description="Disordered" evidence="1">
    <location>
        <begin position="62"/>
        <end position="120"/>
    </location>
</feature>
<comment type="caution">
    <text evidence="3">The sequence shown here is derived from an EMBL/GenBank/DDBJ whole genome shotgun (WGS) entry which is preliminary data.</text>
</comment>
<feature type="compositionally biased region" description="Low complexity" evidence="1">
    <location>
        <begin position="93"/>
        <end position="102"/>
    </location>
</feature>
<dbReference type="EMBL" id="JACCBG010000001">
    <property type="protein sequence ID" value="NYD42998.1"/>
    <property type="molecule type" value="Genomic_DNA"/>
</dbReference>
<accession>A0A7Y9JC33</accession>
<sequence>MFLTTVTDLVAQPVWAQVLPFTDAPPKPEDVKAGWTAFALFLLLGVAVVLLAVSLVKQLKKTQVAKDAGVYGDAPAARRDSASSADSRDSGDSGDSGAPRGARASADPAGDPENHDHPTA</sequence>
<evidence type="ECO:0000313" key="4">
    <source>
        <dbReference type="Proteomes" id="UP000535511"/>
    </source>
</evidence>
<feature type="compositionally biased region" description="Basic and acidic residues" evidence="1">
    <location>
        <begin position="76"/>
        <end position="91"/>
    </location>
</feature>
<dbReference type="RefSeq" id="WP_179664565.1">
    <property type="nucleotide sequence ID" value="NZ_JACCBG010000001.1"/>
</dbReference>
<reference evidence="3 4" key="1">
    <citation type="submission" date="2020-07" db="EMBL/GenBank/DDBJ databases">
        <title>Sequencing the genomes of 1000 actinobacteria strains.</title>
        <authorList>
            <person name="Klenk H.-P."/>
        </authorList>
    </citation>
    <scope>NUCLEOTIDE SEQUENCE [LARGE SCALE GENOMIC DNA]</scope>
    <source>
        <strain evidence="3 4">DSM 21350</strain>
    </source>
</reference>
<keyword evidence="4" id="KW-1185">Reference proteome</keyword>